<feature type="transmembrane region" description="Helical" evidence="8">
    <location>
        <begin position="425"/>
        <end position="444"/>
    </location>
</feature>
<evidence type="ECO:0000256" key="2">
    <source>
        <dbReference type="ARBA" id="ARBA00022475"/>
    </source>
</evidence>
<feature type="transmembrane region" description="Helical" evidence="8">
    <location>
        <begin position="104"/>
        <end position="122"/>
    </location>
</feature>
<evidence type="ECO:0000313" key="11">
    <source>
        <dbReference type="Proteomes" id="UP000584824"/>
    </source>
</evidence>
<evidence type="ECO:0000313" key="10">
    <source>
        <dbReference type="EMBL" id="MBB4105010.1"/>
    </source>
</evidence>
<feature type="transmembrane region" description="Helical" evidence="8">
    <location>
        <begin position="184"/>
        <end position="216"/>
    </location>
</feature>
<dbReference type="GO" id="GO:0010041">
    <property type="term" value="P:response to iron(III) ion"/>
    <property type="evidence" value="ECO:0007669"/>
    <property type="project" value="TreeGrafter"/>
</dbReference>
<keyword evidence="7 8" id="KW-0472">Membrane</keyword>
<gene>
    <name evidence="10" type="ORF">GGQ66_003593</name>
</gene>
<keyword evidence="4 10" id="KW-0808">Transferase</keyword>
<dbReference type="InterPro" id="IPR050297">
    <property type="entry name" value="LipidA_mod_glycosyltrf_83"/>
</dbReference>
<evidence type="ECO:0000259" key="9">
    <source>
        <dbReference type="Pfam" id="PF13231"/>
    </source>
</evidence>
<organism evidence="10 11">
    <name type="scientific">Allorhizobium borbori</name>
    <dbReference type="NCBI Taxonomy" id="485907"/>
    <lineage>
        <taxon>Bacteria</taxon>
        <taxon>Pseudomonadati</taxon>
        <taxon>Pseudomonadota</taxon>
        <taxon>Alphaproteobacteria</taxon>
        <taxon>Hyphomicrobiales</taxon>
        <taxon>Rhizobiaceae</taxon>
        <taxon>Rhizobium/Agrobacterium group</taxon>
        <taxon>Allorhizobium</taxon>
    </lineage>
</organism>
<evidence type="ECO:0000256" key="4">
    <source>
        <dbReference type="ARBA" id="ARBA00022679"/>
    </source>
</evidence>
<feature type="domain" description="Glycosyltransferase RgtA/B/C/D-like" evidence="9">
    <location>
        <begin position="75"/>
        <end position="244"/>
    </location>
</feature>
<dbReference type="InterPro" id="IPR038731">
    <property type="entry name" value="RgtA/B/C-like"/>
</dbReference>
<dbReference type="GO" id="GO:0009103">
    <property type="term" value="P:lipopolysaccharide biosynthetic process"/>
    <property type="evidence" value="ECO:0007669"/>
    <property type="project" value="TreeGrafter"/>
</dbReference>
<dbReference type="RefSeq" id="WP_183794088.1">
    <property type="nucleotide sequence ID" value="NZ_JACIDU010000016.1"/>
</dbReference>
<dbReference type="Proteomes" id="UP000584824">
    <property type="component" value="Unassembled WGS sequence"/>
</dbReference>
<feature type="transmembrane region" description="Helical" evidence="8">
    <location>
        <begin position="392"/>
        <end position="413"/>
    </location>
</feature>
<name>A0A7W6K4J6_9HYPH</name>
<feature type="transmembrane region" description="Helical" evidence="8">
    <location>
        <begin position="366"/>
        <end position="386"/>
    </location>
</feature>
<sequence length="558" mass="59653">MTLDRAAPTPSKPAEPSRRLAIALLVVVSLLSFLPGLFTIPPVDRDEARFAQATRQMVESGDYITPRLGEEPRYKKPIGIYWLQAGVVVTAGPARVAEIGYYRLPSLVAAVFSVVVTYLIGLSLFGPSAALTGAILLAAAPLLGFEAHLAKTDAVNMLAALLCQLVLVRLYMNRTQDPPRFTPALLFWGAMGAGILVKGPIVPMLSGLTVLTLIFIDRKAAWLRGLRPGLGIPLMLLVVLPWLIAVLVHSGGDFFRESIGHDLLGKVSTGQESHGKPPGWHLLTGLLTYWPGSFVVIAATPWVWRNRGDAAVRFCLAWLAPFWIAFELVVTKLPHYTLPAAPAAFLMAGAAIAATAPVFAKGWRRFVLGLAAGLGLLLALALPFAFHWYQSALPPFAAFAIAALILVAGGLALHQLIGEKTLAALGLLAAEAIMAQALLFGLLMPQADRFWIAPRAAETLKQLAICPSPRIFIAGMNEASMLFALGKDITFGDGAAAATFLDAPDCRIALLETRQKPAFQSNLAALGKEPPEARASIDGFNLGSGKWITLEVVTNIPH</sequence>
<dbReference type="AlphaFoldDB" id="A0A7W6K4J6"/>
<evidence type="ECO:0000256" key="7">
    <source>
        <dbReference type="ARBA" id="ARBA00023136"/>
    </source>
</evidence>
<dbReference type="PANTHER" id="PTHR33908">
    <property type="entry name" value="MANNOSYLTRANSFERASE YKCB-RELATED"/>
    <property type="match status" value="1"/>
</dbReference>
<keyword evidence="11" id="KW-1185">Reference proteome</keyword>
<evidence type="ECO:0000256" key="5">
    <source>
        <dbReference type="ARBA" id="ARBA00022692"/>
    </source>
</evidence>
<feature type="transmembrane region" description="Helical" evidence="8">
    <location>
        <begin position="311"/>
        <end position="330"/>
    </location>
</feature>
<keyword evidence="2" id="KW-1003">Cell membrane</keyword>
<accession>A0A7W6K4J6</accession>
<dbReference type="EMBL" id="JACIDU010000016">
    <property type="protein sequence ID" value="MBB4105010.1"/>
    <property type="molecule type" value="Genomic_DNA"/>
</dbReference>
<dbReference type="Pfam" id="PF13231">
    <property type="entry name" value="PMT_2"/>
    <property type="match status" value="1"/>
</dbReference>
<feature type="transmembrane region" description="Helical" evidence="8">
    <location>
        <begin position="20"/>
        <end position="40"/>
    </location>
</feature>
<reference evidence="10 11" key="1">
    <citation type="submission" date="2020-08" db="EMBL/GenBank/DDBJ databases">
        <title>Genomic Encyclopedia of Type Strains, Phase IV (KMG-IV): sequencing the most valuable type-strain genomes for metagenomic binning, comparative biology and taxonomic classification.</title>
        <authorList>
            <person name="Goeker M."/>
        </authorList>
    </citation>
    <scope>NUCLEOTIDE SEQUENCE [LARGE SCALE GENOMIC DNA]</scope>
    <source>
        <strain evidence="10 11">DSM 26385</strain>
    </source>
</reference>
<evidence type="ECO:0000256" key="8">
    <source>
        <dbReference type="SAM" id="Phobius"/>
    </source>
</evidence>
<evidence type="ECO:0000256" key="6">
    <source>
        <dbReference type="ARBA" id="ARBA00022989"/>
    </source>
</evidence>
<feature type="transmembrane region" description="Helical" evidence="8">
    <location>
        <begin position="128"/>
        <end position="147"/>
    </location>
</feature>
<feature type="transmembrane region" description="Helical" evidence="8">
    <location>
        <begin position="280"/>
        <end position="304"/>
    </location>
</feature>
<dbReference type="PANTHER" id="PTHR33908:SF3">
    <property type="entry name" value="UNDECAPRENYL PHOSPHATE-ALPHA-4-AMINO-4-DEOXY-L-ARABINOSE ARABINOSYL TRANSFERASE"/>
    <property type="match status" value="1"/>
</dbReference>
<keyword evidence="3" id="KW-0328">Glycosyltransferase</keyword>
<feature type="transmembrane region" description="Helical" evidence="8">
    <location>
        <begin position="228"/>
        <end position="248"/>
    </location>
</feature>
<evidence type="ECO:0000256" key="1">
    <source>
        <dbReference type="ARBA" id="ARBA00004651"/>
    </source>
</evidence>
<feature type="transmembrane region" description="Helical" evidence="8">
    <location>
        <begin position="154"/>
        <end position="172"/>
    </location>
</feature>
<keyword evidence="5 8" id="KW-0812">Transmembrane</keyword>
<feature type="transmembrane region" description="Helical" evidence="8">
    <location>
        <begin position="336"/>
        <end position="359"/>
    </location>
</feature>
<dbReference type="GO" id="GO:0016763">
    <property type="term" value="F:pentosyltransferase activity"/>
    <property type="evidence" value="ECO:0007669"/>
    <property type="project" value="TreeGrafter"/>
</dbReference>
<protein>
    <submittedName>
        <fullName evidence="10">4-amino-4-deoxy-L-arabinose transferase-like glycosyltransferase</fullName>
    </submittedName>
</protein>
<comment type="subcellular location">
    <subcellularLocation>
        <location evidence="1">Cell membrane</location>
        <topology evidence="1">Multi-pass membrane protein</topology>
    </subcellularLocation>
</comment>
<dbReference type="GO" id="GO:0005886">
    <property type="term" value="C:plasma membrane"/>
    <property type="evidence" value="ECO:0007669"/>
    <property type="project" value="UniProtKB-SubCell"/>
</dbReference>
<feature type="transmembrane region" description="Helical" evidence="8">
    <location>
        <begin position="78"/>
        <end position="97"/>
    </location>
</feature>
<proteinExistence type="predicted"/>
<comment type="caution">
    <text evidence="10">The sequence shown here is derived from an EMBL/GenBank/DDBJ whole genome shotgun (WGS) entry which is preliminary data.</text>
</comment>
<keyword evidence="6 8" id="KW-1133">Transmembrane helix</keyword>
<evidence type="ECO:0000256" key="3">
    <source>
        <dbReference type="ARBA" id="ARBA00022676"/>
    </source>
</evidence>